<sequence length="66" mass="7218">MPTSANSIFRRCIKCGTASLSDNGVYGKSVFTKFASTISKFEPITVCISGYLLSFYSEFFCLLVIG</sequence>
<proteinExistence type="predicted"/>
<dbReference type="EMBL" id="MNCJ02000330">
    <property type="protein sequence ID" value="KAF5766471.1"/>
    <property type="molecule type" value="Genomic_DNA"/>
</dbReference>
<protein>
    <submittedName>
        <fullName evidence="2">Uncharacterized protein</fullName>
    </submittedName>
</protein>
<gene>
    <name evidence="2" type="ORF">HannXRQ_Chr15g0492081</name>
    <name evidence="1" type="ORF">HanXRQr2_Chr15g0715751</name>
</gene>
<evidence type="ECO:0000313" key="2">
    <source>
        <dbReference type="EMBL" id="OTF96257.1"/>
    </source>
</evidence>
<evidence type="ECO:0000313" key="1">
    <source>
        <dbReference type="EMBL" id="KAF5766471.1"/>
    </source>
</evidence>
<reference evidence="1 3" key="1">
    <citation type="journal article" date="2017" name="Nature">
        <title>The sunflower genome provides insights into oil metabolism, flowering and Asterid evolution.</title>
        <authorList>
            <person name="Badouin H."/>
            <person name="Gouzy J."/>
            <person name="Grassa C.J."/>
            <person name="Murat F."/>
            <person name="Staton S.E."/>
            <person name="Cottret L."/>
            <person name="Lelandais-Briere C."/>
            <person name="Owens G.L."/>
            <person name="Carrere S."/>
            <person name="Mayjonade B."/>
            <person name="Legrand L."/>
            <person name="Gill N."/>
            <person name="Kane N.C."/>
            <person name="Bowers J.E."/>
            <person name="Hubner S."/>
            <person name="Bellec A."/>
            <person name="Berard A."/>
            <person name="Berges H."/>
            <person name="Blanchet N."/>
            <person name="Boniface M.C."/>
            <person name="Brunel D."/>
            <person name="Catrice O."/>
            <person name="Chaidir N."/>
            <person name="Claudel C."/>
            <person name="Donnadieu C."/>
            <person name="Faraut T."/>
            <person name="Fievet G."/>
            <person name="Helmstetter N."/>
            <person name="King M."/>
            <person name="Knapp S.J."/>
            <person name="Lai Z."/>
            <person name="Le Paslier M.C."/>
            <person name="Lippi Y."/>
            <person name="Lorenzon L."/>
            <person name="Mandel J.R."/>
            <person name="Marage G."/>
            <person name="Marchand G."/>
            <person name="Marquand E."/>
            <person name="Bret-Mestries E."/>
            <person name="Morien E."/>
            <person name="Nambeesan S."/>
            <person name="Nguyen T."/>
            <person name="Pegot-Espagnet P."/>
            <person name="Pouilly N."/>
            <person name="Raftis F."/>
            <person name="Sallet E."/>
            <person name="Schiex T."/>
            <person name="Thomas J."/>
            <person name="Vandecasteele C."/>
            <person name="Vares D."/>
            <person name="Vear F."/>
            <person name="Vautrin S."/>
            <person name="Crespi M."/>
            <person name="Mangin B."/>
            <person name="Burke J.M."/>
            <person name="Salse J."/>
            <person name="Munos S."/>
            <person name="Vincourt P."/>
            <person name="Rieseberg L.H."/>
            <person name="Langlade N.B."/>
        </authorList>
    </citation>
    <scope>NUCLEOTIDE SEQUENCE [LARGE SCALE GENOMIC DNA]</scope>
    <source>
        <strain evidence="3">cv. SF193</strain>
        <tissue evidence="1">Leaves</tissue>
    </source>
</reference>
<reference evidence="2" key="2">
    <citation type="submission" date="2017-02" db="EMBL/GenBank/DDBJ databases">
        <title>Sunflower complete genome.</title>
        <authorList>
            <person name="Langlade N."/>
            <person name="Munos S."/>
        </authorList>
    </citation>
    <scope>NUCLEOTIDE SEQUENCE [LARGE SCALE GENOMIC DNA]</scope>
    <source>
        <tissue evidence="2">Leaves</tissue>
    </source>
</reference>
<evidence type="ECO:0000313" key="3">
    <source>
        <dbReference type="Proteomes" id="UP000215914"/>
    </source>
</evidence>
<name>A0A251SBM3_HELAN</name>
<dbReference type="Gramene" id="mRNA:HanXRQr2_Chr15g0715751">
    <property type="protein sequence ID" value="CDS:HanXRQr2_Chr15g0715751.1"/>
    <property type="gene ID" value="HanXRQr2_Chr15g0715751"/>
</dbReference>
<reference evidence="1" key="3">
    <citation type="submission" date="2020-06" db="EMBL/GenBank/DDBJ databases">
        <title>Helianthus annuus Genome sequencing and assembly Release 2.</title>
        <authorList>
            <person name="Gouzy J."/>
            <person name="Langlade N."/>
            <person name="Munos S."/>
        </authorList>
    </citation>
    <scope>NUCLEOTIDE SEQUENCE</scope>
    <source>
        <tissue evidence="1">Leaves</tissue>
    </source>
</reference>
<organism evidence="2 3">
    <name type="scientific">Helianthus annuus</name>
    <name type="common">Common sunflower</name>
    <dbReference type="NCBI Taxonomy" id="4232"/>
    <lineage>
        <taxon>Eukaryota</taxon>
        <taxon>Viridiplantae</taxon>
        <taxon>Streptophyta</taxon>
        <taxon>Embryophyta</taxon>
        <taxon>Tracheophyta</taxon>
        <taxon>Spermatophyta</taxon>
        <taxon>Magnoliopsida</taxon>
        <taxon>eudicotyledons</taxon>
        <taxon>Gunneridae</taxon>
        <taxon>Pentapetalae</taxon>
        <taxon>asterids</taxon>
        <taxon>campanulids</taxon>
        <taxon>Asterales</taxon>
        <taxon>Asteraceae</taxon>
        <taxon>Asteroideae</taxon>
        <taxon>Heliantheae alliance</taxon>
        <taxon>Heliantheae</taxon>
        <taxon>Helianthus</taxon>
    </lineage>
</organism>
<dbReference type="EMBL" id="CM007904">
    <property type="protein sequence ID" value="OTF96257.1"/>
    <property type="molecule type" value="Genomic_DNA"/>
</dbReference>
<keyword evidence="3" id="KW-1185">Reference proteome</keyword>
<dbReference type="InParanoid" id="A0A251SBM3"/>
<dbReference type="Proteomes" id="UP000215914">
    <property type="component" value="Chromosome 15"/>
</dbReference>
<accession>A0A251SBM3</accession>
<dbReference type="AlphaFoldDB" id="A0A251SBM3"/>